<organism evidence="1 2">
    <name type="scientific">Brucella rhizosphaerae</name>
    <dbReference type="NCBI Taxonomy" id="571254"/>
    <lineage>
        <taxon>Bacteria</taxon>
        <taxon>Pseudomonadati</taxon>
        <taxon>Pseudomonadota</taxon>
        <taxon>Alphaproteobacteria</taxon>
        <taxon>Hyphomicrobiales</taxon>
        <taxon>Brucellaceae</taxon>
        <taxon>Brucella/Ochrobactrum group</taxon>
        <taxon>Brucella</taxon>
    </lineage>
</organism>
<gene>
    <name evidence="1" type="ORF">CEV32_2690</name>
</gene>
<proteinExistence type="predicted"/>
<accession>A0A256F635</accession>
<sequence>MVPPGFGIRSFGAGFLFQTGKSAAISLFCAVVDENRHPLSPKLL</sequence>
<evidence type="ECO:0000313" key="1">
    <source>
        <dbReference type="EMBL" id="OYR10253.1"/>
    </source>
</evidence>
<protein>
    <submittedName>
        <fullName evidence="1">Uncharacterized protein</fullName>
    </submittedName>
</protein>
<reference evidence="1 2" key="1">
    <citation type="submission" date="2017-07" db="EMBL/GenBank/DDBJ databases">
        <title>Phylogenetic study on the rhizospheric bacterium Ochrobactrum sp. A44.</title>
        <authorList>
            <person name="Krzyzanowska D.M."/>
            <person name="Ossowicki A."/>
            <person name="Rajewska M."/>
            <person name="Maciag T."/>
            <person name="Kaczynski Z."/>
            <person name="Czerwicka M."/>
            <person name="Jafra S."/>
        </authorList>
    </citation>
    <scope>NUCLEOTIDE SEQUENCE [LARGE SCALE GENOMIC DNA]</scope>
    <source>
        <strain evidence="1 2">PR17</strain>
    </source>
</reference>
<dbReference type="AlphaFoldDB" id="A0A256F635"/>
<evidence type="ECO:0000313" key="2">
    <source>
        <dbReference type="Proteomes" id="UP000216345"/>
    </source>
</evidence>
<dbReference type="Proteomes" id="UP000216345">
    <property type="component" value="Unassembled WGS sequence"/>
</dbReference>
<keyword evidence="2" id="KW-1185">Reference proteome</keyword>
<name>A0A256F635_9HYPH</name>
<dbReference type="EMBL" id="NNRK01000034">
    <property type="protein sequence ID" value="OYR10253.1"/>
    <property type="molecule type" value="Genomic_DNA"/>
</dbReference>
<comment type="caution">
    <text evidence="1">The sequence shown here is derived from an EMBL/GenBank/DDBJ whole genome shotgun (WGS) entry which is preliminary data.</text>
</comment>